<protein>
    <submittedName>
        <fullName evidence="1">Uncharacterized protein</fullName>
    </submittedName>
</protein>
<dbReference type="EMBL" id="SUTG01000001">
    <property type="protein sequence ID" value="MBE6511543.1"/>
    <property type="molecule type" value="Genomic_DNA"/>
</dbReference>
<dbReference type="Proteomes" id="UP000732619">
    <property type="component" value="Unassembled WGS sequence"/>
</dbReference>
<proteinExistence type="predicted"/>
<sequence length="161" mass="17871">MKFKHLLLGLMILMVASSIAAISADEAIIEDFKFTVPDNFTIVNSTEHFISLAMDDDHSIDLSVPDDAMTADQFKANLEREGYKFDNESMANFTSGIFNIDAINLTQGKSHGVLYFCDDVVDVDEDDDLFVVYLYPADEGDIDPLNNTVTDMIGNIVNVDD</sequence>
<name>A0A8T3VK83_METOL</name>
<dbReference type="AlphaFoldDB" id="A0A8T3VK83"/>
<evidence type="ECO:0000313" key="2">
    <source>
        <dbReference type="Proteomes" id="UP000732619"/>
    </source>
</evidence>
<organism evidence="1 2">
    <name type="scientific">Methanobrevibacter olleyae</name>
    <dbReference type="NCBI Taxonomy" id="294671"/>
    <lineage>
        <taxon>Archaea</taxon>
        <taxon>Methanobacteriati</taxon>
        <taxon>Methanobacteriota</taxon>
        <taxon>Methanomada group</taxon>
        <taxon>Methanobacteria</taxon>
        <taxon>Methanobacteriales</taxon>
        <taxon>Methanobacteriaceae</taxon>
        <taxon>Methanobrevibacter</taxon>
    </lineage>
</organism>
<gene>
    <name evidence="1" type="ORF">E7Z75_00120</name>
</gene>
<comment type="caution">
    <text evidence="1">The sequence shown here is derived from an EMBL/GenBank/DDBJ whole genome shotgun (WGS) entry which is preliminary data.</text>
</comment>
<reference evidence="1" key="1">
    <citation type="submission" date="2019-04" db="EMBL/GenBank/DDBJ databases">
        <title>Evolution of Biomass-Degrading Anaerobic Consortia Revealed by Metagenomics.</title>
        <authorList>
            <person name="Peng X."/>
        </authorList>
    </citation>
    <scope>NUCLEOTIDE SEQUENCE</scope>
    <source>
        <strain evidence="1">SIG14</strain>
    </source>
</reference>
<evidence type="ECO:0000313" key="1">
    <source>
        <dbReference type="EMBL" id="MBE6511543.1"/>
    </source>
</evidence>
<accession>A0A8T3VK83</accession>